<dbReference type="GO" id="GO:0009252">
    <property type="term" value="P:peptidoglycan biosynthetic process"/>
    <property type="evidence" value="ECO:0007669"/>
    <property type="project" value="UniProtKB-UniRule"/>
</dbReference>
<keyword evidence="3 7" id="KW-1133">Transmembrane helix</keyword>
<evidence type="ECO:0000256" key="1">
    <source>
        <dbReference type="ARBA" id="ARBA00022475"/>
    </source>
</evidence>
<proteinExistence type="inferred from homology"/>
<keyword evidence="4 7" id="KW-0472">Membrane</keyword>
<comment type="caution">
    <text evidence="9">The sequence shown here is derived from an EMBL/GenBank/DDBJ whole genome shotgun (WGS) entry which is preliminary data.</text>
</comment>
<dbReference type="GO" id="GO:0008932">
    <property type="term" value="F:lytic endotransglycosylase activity"/>
    <property type="evidence" value="ECO:0007669"/>
    <property type="project" value="UniProtKB-UniRule"/>
</dbReference>
<evidence type="ECO:0000256" key="2">
    <source>
        <dbReference type="ARBA" id="ARBA00022692"/>
    </source>
</evidence>
<feature type="transmembrane region" description="Helical" evidence="7">
    <location>
        <begin position="70"/>
        <end position="90"/>
    </location>
</feature>
<dbReference type="Gene3D" id="3.30.160.60">
    <property type="entry name" value="Classic Zinc Finger"/>
    <property type="match status" value="1"/>
</dbReference>
<dbReference type="PANTHER" id="PTHR30518:SF2">
    <property type="entry name" value="ENDOLYTIC MUREIN TRANSGLYCOSYLASE"/>
    <property type="match status" value="1"/>
</dbReference>
<dbReference type="RefSeq" id="WP_268779103.1">
    <property type="nucleotide sequence ID" value="NZ_JAPRAT010000005.1"/>
</dbReference>
<dbReference type="GO" id="GO:0071555">
    <property type="term" value="P:cell wall organization"/>
    <property type="evidence" value="ECO:0007669"/>
    <property type="project" value="UniProtKB-KW"/>
</dbReference>
<dbReference type="HAMAP" id="MF_02065">
    <property type="entry name" value="MltG"/>
    <property type="match status" value="1"/>
</dbReference>
<dbReference type="CDD" id="cd08010">
    <property type="entry name" value="MltG_like"/>
    <property type="match status" value="1"/>
</dbReference>
<sequence length="417" mass="48002">MSNSEEEQHTQLSEQKNEENQDQRIKDENTSNDKAEEIEQEKSMEKNNRKQTREERFIQRCKDASIVRKIVAITITVLTILMVFGAVRIYNYVQSGLSPVDPDDQSVVEVEIPMGSSSRSIAEILEEEGVINDALFYRLYVNINNVGSFQAGNYELTPAMTLEEITEILQSGTVPPLFRVTIPEGRTIEEIAILYENGANIDADEFLDLMRDEEYIEGLIDEFPNILSEEILNEDIRYALEGYLFPATYPFYEENPTIDQIIRDMLRRTDQVISSHFGEIAQLEQFSVHEIITFASIVEREARDEEERMKIAGVFYNRLEEGMRLETDPTVLYALGEHRERVMFSDLEVESPYNTYRVHGLPVGPISNFGESSLRAVLDPANTNYLFFVAAPDGEIYFSETFEEHRDLANEHLDRDL</sequence>
<feature type="region of interest" description="Disordered" evidence="8">
    <location>
        <begin position="1"/>
        <end position="55"/>
    </location>
</feature>
<keyword evidence="5 7" id="KW-0456">Lyase</keyword>
<reference evidence="9" key="1">
    <citation type="submission" date="2022-11" db="EMBL/GenBank/DDBJ databases">
        <title>WGS of Natronobacillus azotifigens 24KS-1, an anaerobic diazotrophic haloalkaliphile from soda-rich habitats.</title>
        <authorList>
            <person name="Sorokin D.Y."/>
            <person name="Merkel A.Y."/>
        </authorList>
    </citation>
    <scope>NUCLEOTIDE SEQUENCE</scope>
    <source>
        <strain evidence="9">24KS-1</strain>
    </source>
</reference>
<evidence type="ECO:0000256" key="3">
    <source>
        <dbReference type="ARBA" id="ARBA00022989"/>
    </source>
</evidence>
<accession>A0A9J6RAE3</accession>
<feature type="compositionally biased region" description="Basic and acidic residues" evidence="8">
    <location>
        <begin position="15"/>
        <end position="55"/>
    </location>
</feature>
<keyword evidence="2 7" id="KW-0812">Transmembrane</keyword>
<organism evidence="9 10">
    <name type="scientific">Natronobacillus azotifigens</name>
    <dbReference type="NCBI Taxonomy" id="472978"/>
    <lineage>
        <taxon>Bacteria</taxon>
        <taxon>Bacillati</taxon>
        <taxon>Bacillota</taxon>
        <taxon>Bacilli</taxon>
        <taxon>Bacillales</taxon>
        <taxon>Bacillaceae</taxon>
        <taxon>Natronobacillus</taxon>
    </lineage>
</organism>
<gene>
    <name evidence="7 9" type="primary">mltG</name>
    <name evidence="9" type="ORF">OWO01_03790</name>
</gene>
<evidence type="ECO:0000313" key="9">
    <source>
        <dbReference type="EMBL" id="MCZ0702334.1"/>
    </source>
</evidence>
<evidence type="ECO:0000313" key="10">
    <source>
        <dbReference type="Proteomes" id="UP001084197"/>
    </source>
</evidence>
<evidence type="ECO:0000256" key="8">
    <source>
        <dbReference type="SAM" id="MobiDB-lite"/>
    </source>
</evidence>
<dbReference type="Proteomes" id="UP001084197">
    <property type="component" value="Unassembled WGS sequence"/>
</dbReference>
<dbReference type="NCBIfam" id="TIGR00247">
    <property type="entry name" value="endolytic transglycosylase MltG"/>
    <property type="match status" value="1"/>
</dbReference>
<dbReference type="GO" id="GO:0005886">
    <property type="term" value="C:plasma membrane"/>
    <property type="evidence" value="ECO:0007669"/>
    <property type="project" value="UniProtKB-SubCell"/>
</dbReference>
<evidence type="ECO:0000256" key="5">
    <source>
        <dbReference type="ARBA" id="ARBA00023239"/>
    </source>
</evidence>
<dbReference type="Gene3D" id="3.30.1490.480">
    <property type="entry name" value="Endolytic murein transglycosylase"/>
    <property type="match status" value="1"/>
</dbReference>
<evidence type="ECO:0000256" key="4">
    <source>
        <dbReference type="ARBA" id="ARBA00023136"/>
    </source>
</evidence>
<dbReference type="PANTHER" id="PTHR30518">
    <property type="entry name" value="ENDOLYTIC MUREIN TRANSGLYCOSYLASE"/>
    <property type="match status" value="1"/>
</dbReference>
<comment type="catalytic activity">
    <reaction evidence="7">
        <text>a peptidoglycan chain = a peptidoglycan chain with N-acetyl-1,6-anhydromuramyl-[peptide] at the reducing end + a peptidoglycan chain with N-acetylglucosamine at the non-reducing end.</text>
        <dbReference type="EC" id="4.2.2.29"/>
    </reaction>
</comment>
<evidence type="ECO:0000256" key="6">
    <source>
        <dbReference type="ARBA" id="ARBA00023316"/>
    </source>
</evidence>
<name>A0A9J6RAE3_9BACI</name>
<dbReference type="EMBL" id="JAPRAT010000005">
    <property type="protein sequence ID" value="MCZ0702334.1"/>
    <property type="molecule type" value="Genomic_DNA"/>
</dbReference>
<dbReference type="Pfam" id="PF02618">
    <property type="entry name" value="YceG"/>
    <property type="match status" value="1"/>
</dbReference>
<comment type="subcellular location">
    <subcellularLocation>
        <location evidence="7">Cell membrane</location>
        <topology evidence="7">Single-pass membrane protein</topology>
    </subcellularLocation>
</comment>
<comment type="function">
    <text evidence="7">Functions as a peptidoglycan terminase that cleaves nascent peptidoglycan strands endolytically to terminate their elongation.</text>
</comment>
<dbReference type="EC" id="4.2.2.29" evidence="7"/>
<protein>
    <recommendedName>
        <fullName evidence="7">Endolytic murein transglycosylase</fullName>
        <ecNumber evidence="7">4.2.2.29</ecNumber>
    </recommendedName>
    <alternativeName>
        <fullName evidence="7">Peptidoglycan lytic transglycosylase</fullName>
    </alternativeName>
    <alternativeName>
        <fullName evidence="7">Peptidoglycan polymerization terminase</fullName>
    </alternativeName>
</protein>
<feature type="site" description="Important for catalytic activity" evidence="7">
    <location>
        <position position="301"/>
    </location>
</feature>
<keyword evidence="6 7" id="KW-0961">Cell wall biogenesis/degradation</keyword>
<evidence type="ECO:0000256" key="7">
    <source>
        <dbReference type="HAMAP-Rule" id="MF_02065"/>
    </source>
</evidence>
<dbReference type="AlphaFoldDB" id="A0A9J6RAE3"/>
<keyword evidence="1 7" id="KW-1003">Cell membrane</keyword>
<dbReference type="InterPro" id="IPR003770">
    <property type="entry name" value="MLTG-like"/>
</dbReference>
<keyword evidence="10" id="KW-1185">Reference proteome</keyword>
<comment type="similarity">
    <text evidence="7">Belongs to the transglycosylase MltG family.</text>
</comment>